<reference evidence="1" key="2">
    <citation type="journal article" date="2015" name="Data Brief">
        <title>Shoot transcriptome of the giant reed, Arundo donax.</title>
        <authorList>
            <person name="Barrero R.A."/>
            <person name="Guerrero F.D."/>
            <person name="Moolhuijzen P."/>
            <person name="Goolsby J.A."/>
            <person name="Tidwell J."/>
            <person name="Bellgard S.E."/>
            <person name="Bellgard M.I."/>
        </authorList>
    </citation>
    <scope>NUCLEOTIDE SEQUENCE</scope>
    <source>
        <tissue evidence="1">Shoot tissue taken approximately 20 cm above the soil surface</tissue>
    </source>
</reference>
<dbReference type="AlphaFoldDB" id="A0A0A9ENA6"/>
<protein>
    <submittedName>
        <fullName evidence="1">Uncharacterized protein</fullName>
    </submittedName>
</protein>
<proteinExistence type="predicted"/>
<name>A0A0A9ENA6_ARUDO</name>
<dbReference type="EMBL" id="GBRH01197412">
    <property type="protein sequence ID" value="JAE00484.1"/>
    <property type="molecule type" value="Transcribed_RNA"/>
</dbReference>
<accession>A0A0A9ENA6</accession>
<sequence>MSNHTNQAPIPQIFILTLPTVPIYHSPTNS</sequence>
<evidence type="ECO:0000313" key="1">
    <source>
        <dbReference type="EMBL" id="JAE00484.1"/>
    </source>
</evidence>
<organism evidence="1">
    <name type="scientific">Arundo donax</name>
    <name type="common">Giant reed</name>
    <name type="synonym">Donax arundinaceus</name>
    <dbReference type="NCBI Taxonomy" id="35708"/>
    <lineage>
        <taxon>Eukaryota</taxon>
        <taxon>Viridiplantae</taxon>
        <taxon>Streptophyta</taxon>
        <taxon>Embryophyta</taxon>
        <taxon>Tracheophyta</taxon>
        <taxon>Spermatophyta</taxon>
        <taxon>Magnoliopsida</taxon>
        <taxon>Liliopsida</taxon>
        <taxon>Poales</taxon>
        <taxon>Poaceae</taxon>
        <taxon>PACMAD clade</taxon>
        <taxon>Arundinoideae</taxon>
        <taxon>Arundineae</taxon>
        <taxon>Arundo</taxon>
    </lineage>
</organism>
<reference evidence="1" key="1">
    <citation type="submission" date="2014-09" db="EMBL/GenBank/DDBJ databases">
        <authorList>
            <person name="Magalhaes I.L.F."/>
            <person name="Oliveira U."/>
            <person name="Santos F.R."/>
            <person name="Vidigal T.H.D.A."/>
            <person name="Brescovit A.D."/>
            <person name="Santos A.J."/>
        </authorList>
    </citation>
    <scope>NUCLEOTIDE SEQUENCE</scope>
    <source>
        <tissue evidence="1">Shoot tissue taken approximately 20 cm above the soil surface</tissue>
    </source>
</reference>